<evidence type="ECO:0000256" key="6">
    <source>
        <dbReference type="RuleBase" id="RU003815"/>
    </source>
</evidence>
<keyword evidence="2 5" id="KW-0689">Ribosomal protein</keyword>
<dbReference type="GO" id="GO:0005737">
    <property type="term" value="C:cytoplasm"/>
    <property type="evidence" value="ECO:0007669"/>
    <property type="project" value="UniProtKB-ARBA"/>
</dbReference>
<dbReference type="AlphaFoldDB" id="A0A1X7L6G4"/>
<dbReference type="GO" id="GO:0003723">
    <property type="term" value="F:RNA binding"/>
    <property type="evidence" value="ECO:0007669"/>
    <property type="project" value="TreeGrafter"/>
</dbReference>
<comment type="similarity">
    <text evidence="1 5 6">Belongs to the universal ribosomal protein uS9 family.</text>
</comment>
<dbReference type="STRING" id="561720.SAMN06275492_14915"/>
<proteinExistence type="inferred from homology"/>
<dbReference type="FunFam" id="3.30.230.10:FF:000001">
    <property type="entry name" value="30S ribosomal protein S9"/>
    <property type="match status" value="1"/>
</dbReference>
<evidence type="ECO:0000313" key="8">
    <source>
        <dbReference type="Proteomes" id="UP000193355"/>
    </source>
</evidence>
<dbReference type="PANTHER" id="PTHR21569">
    <property type="entry name" value="RIBOSOMAL PROTEIN S9"/>
    <property type="match status" value="1"/>
</dbReference>
<accession>A0A1X7L6G4</accession>
<dbReference type="GO" id="GO:0006412">
    <property type="term" value="P:translation"/>
    <property type="evidence" value="ECO:0007669"/>
    <property type="project" value="UniProtKB-UniRule"/>
</dbReference>
<evidence type="ECO:0000313" key="7">
    <source>
        <dbReference type="EMBL" id="SMG49441.1"/>
    </source>
</evidence>
<dbReference type="SUPFAM" id="SSF54211">
    <property type="entry name" value="Ribosomal protein S5 domain 2-like"/>
    <property type="match status" value="1"/>
</dbReference>
<dbReference type="NCBIfam" id="NF001099">
    <property type="entry name" value="PRK00132.1"/>
    <property type="match status" value="1"/>
</dbReference>
<dbReference type="PANTHER" id="PTHR21569:SF1">
    <property type="entry name" value="SMALL RIBOSOMAL SUBUNIT PROTEIN US9M"/>
    <property type="match status" value="1"/>
</dbReference>
<evidence type="ECO:0000256" key="3">
    <source>
        <dbReference type="ARBA" id="ARBA00023274"/>
    </source>
</evidence>
<keyword evidence="3 5" id="KW-0687">Ribonucleoprotein</keyword>
<dbReference type="Pfam" id="PF00380">
    <property type="entry name" value="Ribosomal_S9"/>
    <property type="match status" value="1"/>
</dbReference>
<evidence type="ECO:0000256" key="1">
    <source>
        <dbReference type="ARBA" id="ARBA00005251"/>
    </source>
</evidence>
<dbReference type="InterPro" id="IPR020568">
    <property type="entry name" value="Ribosomal_Su5_D2-typ_SF"/>
</dbReference>
<evidence type="ECO:0000256" key="2">
    <source>
        <dbReference type="ARBA" id="ARBA00022980"/>
    </source>
</evidence>
<dbReference type="InterPro" id="IPR020574">
    <property type="entry name" value="Ribosomal_uS9_CS"/>
</dbReference>
<dbReference type="InterPro" id="IPR014721">
    <property type="entry name" value="Ribsml_uS5_D2-typ_fold_subgr"/>
</dbReference>
<dbReference type="Proteomes" id="UP000193355">
    <property type="component" value="Unassembled WGS sequence"/>
</dbReference>
<reference evidence="8" key="1">
    <citation type="submission" date="2017-04" db="EMBL/GenBank/DDBJ databases">
        <authorList>
            <person name="Varghese N."/>
            <person name="Submissions S."/>
        </authorList>
    </citation>
    <scope>NUCLEOTIDE SEQUENCE [LARGE SCALE GENOMIC DNA]</scope>
    <source>
        <strain evidence="8">USBA 82</strain>
    </source>
</reference>
<dbReference type="HAMAP" id="MF_00532_B">
    <property type="entry name" value="Ribosomal_uS9_B"/>
    <property type="match status" value="1"/>
</dbReference>
<evidence type="ECO:0000256" key="4">
    <source>
        <dbReference type="ARBA" id="ARBA00035259"/>
    </source>
</evidence>
<protein>
    <recommendedName>
        <fullName evidence="4 5">Small ribosomal subunit protein uS9</fullName>
    </recommendedName>
</protein>
<gene>
    <name evidence="5" type="primary">rpsI</name>
    <name evidence="7" type="ORF">SAMN06275492_14915</name>
</gene>
<dbReference type="EMBL" id="FXBB01000049">
    <property type="protein sequence ID" value="SMG49441.1"/>
    <property type="molecule type" value="Genomic_DNA"/>
</dbReference>
<dbReference type="OrthoDB" id="9803965at2"/>
<evidence type="ECO:0000256" key="5">
    <source>
        <dbReference type="HAMAP-Rule" id="MF_00532"/>
    </source>
</evidence>
<dbReference type="InterPro" id="IPR023035">
    <property type="entry name" value="Ribosomal_uS9_bac/plastid"/>
</dbReference>
<dbReference type="GO" id="GO:0015935">
    <property type="term" value="C:small ribosomal subunit"/>
    <property type="evidence" value="ECO:0007669"/>
    <property type="project" value="TreeGrafter"/>
</dbReference>
<dbReference type="RefSeq" id="WP_085545631.1">
    <property type="nucleotide sequence ID" value="NZ_FXBB01000049.1"/>
</dbReference>
<keyword evidence="8" id="KW-1185">Reference proteome</keyword>
<dbReference type="PROSITE" id="PS00360">
    <property type="entry name" value="RIBOSOMAL_S9"/>
    <property type="match status" value="1"/>
</dbReference>
<dbReference type="GO" id="GO:0003735">
    <property type="term" value="F:structural constituent of ribosome"/>
    <property type="evidence" value="ECO:0007669"/>
    <property type="project" value="InterPro"/>
</dbReference>
<dbReference type="Gene3D" id="3.30.230.10">
    <property type="match status" value="1"/>
</dbReference>
<dbReference type="InterPro" id="IPR000754">
    <property type="entry name" value="Ribosomal_uS9"/>
</dbReference>
<name>A0A1X7L6G4_9BACT</name>
<organism evidence="7 8">
    <name type="scientific">Dethiosulfovibrio salsuginis</name>
    <dbReference type="NCBI Taxonomy" id="561720"/>
    <lineage>
        <taxon>Bacteria</taxon>
        <taxon>Thermotogati</taxon>
        <taxon>Synergistota</taxon>
        <taxon>Synergistia</taxon>
        <taxon>Synergistales</taxon>
        <taxon>Dethiosulfovibrionaceae</taxon>
        <taxon>Dethiosulfovibrio</taxon>
    </lineage>
</organism>
<sequence>MQTSYTWGTGRRKNAVARVRIAPGEGKILINERDVQEYFPRLCWVTQALEPLKTAGVEGKMDVYVNAHGGGLTGQAGAVRLGIARALIKVNPELRPALKRAGMLCRDSRMVERKKYGQKGARAKYQFSKR</sequence>